<evidence type="ECO:0000313" key="7">
    <source>
        <dbReference type="Proteomes" id="UP000436088"/>
    </source>
</evidence>
<protein>
    <recommendedName>
        <fullName evidence="5">Peptidase C1A papain C-terminal domain-containing protein</fullName>
    </recommendedName>
</protein>
<evidence type="ECO:0000256" key="4">
    <source>
        <dbReference type="ARBA" id="ARBA00022807"/>
    </source>
</evidence>
<keyword evidence="2" id="KW-0645">Protease</keyword>
<evidence type="ECO:0000256" key="2">
    <source>
        <dbReference type="ARBA" id="ARBA00022670"/>
    </source>
</evidence>
<proteinExistence type="inferred from homology"/>
<evidence type="ECO:0000259" key="5">
    <source>
        <dbReference type="SMART" id="SM00645"/>
    </source>
</evidence>
<dbReference type="Gene3D" id="3.90.70.10">
    <property type="entry name" value="Cysteine proteinases"/>
    <property type="match status" value="1"/>
</dbReference>
<comment type="caution">
    <text evidence="6">The sequence shown here is derived from an EMBL/GenBank/DDBJ whole genome shotgun (WGS) entry which is preliminary data.</text>
</comment>
<evidence type="ECO:0000256" key="3">
    <source>
        <dbReference type="ARBA" id="ARBA00022801"/>
    </source>
</evidence>
<name>A0A6A2WVF3_HIBSY</name>
<sequence length="147" mass="15658">MKNSNVVRVDSYEDVPPAYQPVRAAIEAGGRSFQLYTSGVFKGICGTQLDHGVVDVGYGKDYRIVKKSWGDQWGESGYIRMERNLGNTATGKCGIAMEASYPIKKAVPAAVLAAVPLSTMATAFLGGAAPLRLRLAAMTTIAVVRTT</sequence>
<keyword evidence="7" id="KW-1185">Reference proteome</keyword>
<dbReference type="InterPro" id="IPR013128">
    <property type="entry name" value="Peptidase_C1A"/>
</dbReference>
<dbReference type="EMBL" id="VEPZ02001738">
    <property type="protein sequence ID" value="KAE8659130.1"/>
    <property type="molecule type" value="Genomic_DNA"/>
</dbReference>
<dbReference type="Proteomes" id="UP000436088">
    <property type="component" value="Unassembled WGS sequence"/>
</dbReference>
<dbReference type="SUPFAM" id="SSF54001">
    <property type="entry name" value="Cysteine proteinases"/>
    <property type="match status" value="1"/>
</dbReference>
<reference evidence="6" key="1">
    <citation type="submission" date="2019-09" db="EMBL/GenBank/DDBJ databases">
        <title>Draft genome information of white flower Hibiscus syriacus.</title>
        <authorList>
            <person name="Kim Y.-M."/>
        </authorList>
    </citation>
    <scope>NUCLEOTIDE SEQUENCE [LARGE SCALE GENOMIC DNA]</scope>
    <source>
        <strain evidence="6">YM2019G1</strain>
    </source>
</reference>
<gene>
    <name evidence="6" type="ORF">F3Y22_tig00116964pilonHSYRG00158</name>
</gene>
<keyword evidence="3" id="KW-0378">Hydrolase</keyword>
<evidence type="ECO:0000256" key="1">
    <source>
        <dbReference type="ARBA" id="ARBA00008455"/>
    </source>
</evidence>
<evidence type="ECO:0000313" key="6">
    <source>
        <dbReference type="EMBL" id="KAE8659130.1"/>
    </source>
</evidence>
<organism evidence="6 7">
    <name type="scientific">Hibiscus syriacus</name>
    <name type="common">Rose of Sharon</name>
    <dbReference type="NCBI Taxonomy" id="106335"/>
    <lineage>
        <taxon>Eukaryota</taxon>
        <taxon>Viridiplantae</taxon>
        <taxon>Streptophyta</taxon>
        <taxon>Embryophyta</taxon>
        <taxon>Tracheophyta</taxon>
        <taxon>Spermatophyta</taxon>
        <taxon>Magnoliopsida</taxon>
        <taxon>eudicotyledons</taxon>
        <taxon>Gunneridae</taxon>
        <taxon>Pentapetalae</taxon>
        <taxon>rosids</taxon>
        <taxon>malvids</taxon>
        <taxon>Malvales</taxon>
        <taxon>Malvaceae</taxon>
        <taxon>Malvoideae</taxon>
        <taxon>Hibiscus</taxon>
    </lineage>
</organism>
<comment type="similarity">
    <text evidence="1">Belongs to the peptidase C1 family.</text>
</comment>
<dbReference type="InterPro" id="IPR000668">
    <property type="entry name" value="Peptidase_C1A_C"/>
</dbReference>
<dbReference type="Pfam" id="PF00112">
    <property type="entry name" value="Peptidase_C1"/>
    <property type="match status" value="1"/>
</dbReference>
<dbReference type="SMART" id="SM00645">
    <property type="entry name" value="Pept_C1"/>
    <property type="match status" value="1"/>
</dbReference>
<feature type="domain" description="Peptidase C1A papain C-terminal" evidence="5">
    <location>
        <begin position="2"/>
        <end position="103"/>
    </location>
</feature>
<accession>A0A6A2WVF3</accession>
<dbReference type="GO" id="GO:0008234">
    <property type="term" value="F:cysteine-type peptidase activity"/>
    <property type="evidence" value="ECO:0007669"/>
    <property type="project" value="UniProtKB-KW"/>
</dbReference>
<dbReference type="PANTHER" id="PTHR12411">
    <property type="entry name" value="CYSTEINE PROTEASE FAMILY C1-RELATED"/>
    <property type="match status" value="1"/>
</dbReference>
<dbReference type="AlphaFoldDB" id="A0A6A2WVF3"/>
<dbReference type="GO" id="GO:0006508">
    <property type="term" value="P:proteolysis"/>
    <property type="evidence" value="ECO:0007669"/>
    <property type="project" value="UniProtKB-KW"/>
</dbReference>
<dbReference type="InterPro" id="IPR038765">
    <property type="entry name" value="Papain-like_cys_pep_sf"/>
</dbReference>
<keyword evidence="4" id="KW-0788">Thiol protease</keyword>